<comment type="caution">
    <text evidence="2">The sequence shown here is derived from an EMBL/GenBank/DDBJ whole genome shotgun (WGS) entry which is preliminary data.</text>
</comment>
<keyword evidence="3" id="KW-1185">Reference proteome</keyword>
<evidence type="ECO:0000313" key="3">
    <source>
        <dbReference type="Proteomes" id="UP000607653"/>
    </source>
</evidence>
<sequence length="131" mass="14495">MSHDGKIRRSRFSEVISSDHGGRSATCNSRPNVTPNVSPSGAHWKPEDYPYRMTLNGYVNYESFDSDDGRFRQLSNDNSSIFSCSDEASCSTESTRDSTSTEDFSDYFFGDACQEWSSPLGVSSDSDGRVA</sequence>
<feature type="region of interest" description="Disordered" evidence="1">
    <location>
        <begin position="1"/>
        <end position="46"/>
    </location>
</feature>
<dbReference type="AlphaFoldDB" id="A0A822Z3K6"/>
<organism evidence="2 3">
    <name type="scientific">Nelumbo nucifera</name>
    <name type="common">Sacred lotus</name>
    <dbReference type="NCBI Taxonomy" id="4432"/>
    <lineage>
        <taxon>Eukaryota</taxon>
        <taxon>Viridiplantae</taxon>
        <taxon>Streptophyta</taxon>
        <taxon>Embryophyta</taxon>
        <taxon>Tracheophyta</taxon>
        <taxon>Spermatophyta</taxon>
        <taxon>Magnoliopsida</taxon>
        <taxon>Proteales</taxon>
        <taxon>Nelumbonaceae</taxon>
        <taxon>Nelumbo</taxon>
    </lineage>
</organism>
<protein>
    <submittedName>
        <fullName evidence="2">Uncharacterized protein</fullName>
    </submittedName>
</protein>
<name>A0A822Z3K6_NELNU</name>
<accession>A0A822Z3K6</accession>
<feature type="compositionally biased region" description="Polar residues" evidence="1">
    <location>
        <begin position="25"/>
        <end position="39"/>
    </location>
</feature>
<dbReference type="EMBL" id="DUZY01000005">
    <property type="protein sequence ID" value="DAD39377.1"/>
    <property type="molecule type" value="Genomic_DNA"/>
</dbReference>
<dbReference type="Proteomes" id="UP000607653">
    <property type="component" value="Unassembled WGS sequence"/>
</dbReference>
<gene>
    <name evidence="2" type="ORF">HUJ06_013700</name>
</gene>
<proteinExistence type="predicted"/>
<evidence type="ECO:0000313" key="2">
    <source>
        <dbReference type="EMBL" id="DAD39377.1"/>
    </source>
</evidence>
<evidence type="ECO:0000256" key="1">
    <source>
        <dbReference type="SAM" id="MobiDB-lite"/>
    </source>
</evidence>
<reference evidence="2 3" key="1">
    <citation type="journal article" date="2020" name="Mol. Biol. Evol.">
        <title>Distinct Expression and Methylation Patterns for Genes with Different Fates following a Single Whole-Genome Duplication in Flowering Plants.</title>
        <authorList>
            <person name="Shi T."/>
            <person name="Rahmani R.S."/>
            <person name="Gugger P.F."/>
            <person name="Wang M."/>
            <person name="Li H."/>
            <person name="Zhang Y."/>
            <person name="Li Z."/>
            <person name="Wang Q."/>
            <person name="Van de Peer Y."/>
            <person name="Marchal K."/>
            <person name="Chen J."/>
        </authorList>
    </citation>
    <scope>NUCLEOTIDE SEQUENCE [LARGE SCALE GENOMIC DNA]</scope>
    <source>
        <tissue evidence="2">Leaf</tissue>
    </source>
</reference>